<dbReference type="Pfam" id="PF11553">
    <property type="entry name" value="DUF3231"/>
    <property type="match status" value="1"/>
</dbReference>
<dbReference type="RefSeq" id="WP_377558487.1">
    <property type="nucleotide sequence ID" value="NZ_JBHUHQ010000039.1"/>
</dbReference>
<comment type="caution">
    <text evidence="1">The sequence shown here is derived from an EMBL/GenBank/DDBJ whole genome shotgun (WGS) entry which is preliminary data.</text>
</comment>
<dbReference type="Proteomes" id="UP001597383">
    <property type="component" value="Unassembled WGS sequence"/>
</dbReference>
<evidence type="ECO:0000313" key="2">
    <source>
        <dbReference type="Proteomes" id="UP001597383"/>
    </source>
</evidence>
<accession>A0ABW4W618</accession>
<evidence type="ECO:0000313" key="1">
    <source>
        <dbReference type="EMBL" id="MFD2046511.1"/>
    </source>
</evidence>
<dbReference type="EMBL" id="JBHUHQ010000039">
    <property type="protein sequence ID" value="MFD2046511.1"/>
    <property type="molecule type" value="Genomic_DNA"/>
</dbReference>
<sequence>MGVLGGKQEDEPLHAGEVFHLWSYLFHTKALLVTMQVFINHTGDHDLKTFLEDLLESGFTQEAQQIEALLKETGIRLPPAPPDRPNVEVQDIPAGARFNEAEIALLVQKELVTGKITGSYIMGISNREDIREMIGDFHAQREENEVKLLQIMKEKGWLVSPPINIK</sequence>
<organism evidence="1 2">
    <name type="scientific">Ornithinibacillus salinisoli</name>
    <dbReference type="NCBI Taxonomy" id="1848459"/>
    <lineage>
        <taxon>Bacteria</taxon>
        <taxon>Bacillati</taxon>
        <taxon>Bacillota</taxon>
        <taxon>Bacilli</taxon>
        <taxon>Bacillales</taxon>
        <taxon>Bacillaceae</taxon>
        <taxon>Ornithinibacillus</taxon>
    </lineage>
</organism>
<proteinExistence type="predicted"/>
<dbReference type="InterPro" id="IPR012347">
    <property type="entry name" value="Ferritin-like"/>
</dbReference>
<gene>
    <name evidence="1" type="ORF">ACFSJF_19780</name>
</gene>
<keyword evidence="2" id="KW-1185">Reference proteome</keyword>
<dbReference type="Gene3D" id="1.20.1260.10">
    <property type="match status" value="1"/>
</dbReference>
<dbReference type="InterPro" id="IPR021617">
    <property type="entry name" value="DUF3231"/>
</dbReference>
<reference evidence="2" key="1">
    <citation type="journal article" date="2019" name="Int. J. Syst. Evol. Microbiol.">
        <title>The Global Catalogue of Microorganisms (GCM) 10K type strain sequencing project: providing services to taxonomists for standard genome sequencing and annotation.</title>
        <authorList>
            <consortium name="The Broad Institute Genomics Platform"/>
            <consortium name="The Broad Institute Genome Sequencing Center for Infectious Disease"/>
            <person name="Wu L."/>
            <person name="Ma J."/>
        </authorList>
    </citation>
    <scope>NUCLEOTIDE SEQUENCE [LARGE SCALE GENOMIC DNA]</scope>
    <source>
        <strain evidence="2">R28</strain>
    </source>
</reference>
<protein>
    <submittedName>
        <fullName evidence="1">DUF3231 family protein</fullName>
    </submittedName>
</protein>
<name>A0ABW4W618_9BACI</name>